<gene>
    <name evidence="3" type="ORF">TVAG_206770</name>
</gene>
<protein>
    <recommendedName>
        <fullName evidence="2">BTB domain-containing protein</fullName>
    </recommendedName>
</protein>
<dbReference type="InterPro" id="IPR000210">
    <property type="entry name" value="BTB/POZ_dom"/>
</dbReference>
<feature type="domain" description="BTB" evidence="2">
    <location>
        <begin position="16"/>
        <end position="80"/>
    </location>
</feature>
<sequence>MFSAEELTNYFDNLPRDLTIIIGSKTYKANKQVMCIFSGIIQEKLQNSADNEIKLEIEDPKEMIPLVISFLHGHQINISYENDFYLNKISDELKISSLKEAVQESLNEPITISNIISRLEQNTSQVLENENSELLKFLVENIEEIQKDDSLFLSDPRILLKALEKSKFENDDSKNIFKLKCASRHIDNFDDFLSLDDFQHMSIDVICEFVTNPYYSTLDQKMPSILIASRIVSAITSLNTDINEINEKIQNYNSEIKELQEEHDRVMVEKCQSDEKYLKVAEQFKQFKLQMISTSERIESHANSLNSFKISEKTVNEIGSKLNFLKVTCERLQFFSERLSRAVILYPETTKNVNQVYNDWKGSIAPLQQEIANLESNEKDIDSIAADFHKLVEAIRKLSNI</sequence>
<evidence type="ECO:0000313" key="4">
    <source>
        <dbReference type="Proteomes" id="UP000001542"/>
    </source>
</evidence>
<dbReference type="InParanoid" id="A2EY55"/>
<evidence type="ECO:0000313" key="3">
    <source>
        <dbReference type="EMBL" id="EAY02401.1"/>
    </source>
</evidence>
<dbReference type="PROSITE" id="PS50097">
    <property type="entry name" value="BTB"/>
    <property type="match status" value="1"/>
</dbReference>
<accession>A2EY55</accession>
<evidence type="ECO:0000259" key="2">
    <source>
        <dbReference type="PROSITE" id="PS50097"/>
    </source>
</evidence>
<dbReference type="AlphaFoldDB" id="A2EY55"/>
<dbReference type="EMBL" id="DS113537">
    <property type="protein sequence ID" value="EAY02401.1"/>
    <property type="molecule type" value="Genomic_DNA"/>
</dbReference>
<organism evidence="3 4">
    <name type="scientific">Trichomonas vaginalis (strain ATCC PRA-98 / G3)</name>
    <dbReference type="NCBI Taxonomy" id="412133"/>
    <lineage>
        <taxon>Eukaryota</taxon>
        <taxon>Metamonada</taxon>
        <taxon>Parabasalia</taxon>
        <taxon>Trichomonadida</taxon>
        <taxon>Trichomonadidae</taxon>
        <taxon>Trichomonas</taxon>
    </lineage>
</organism>
<dbReference type="SMART" id="SM00225">
    <property type="entry name" value="BTB"/>
    <property type="match status" value="1"/>
</dbReference>
<dbReference type="Pfam" id="PF00651">
    <property type="entry name" value="BTB"/>
    <property type="match status" value="1"/>
</dbReference>
<evidence type="ECO:0000256" key="1">
    <source>
        <dbReference type="SAM" id="Coils"/>
    </source>
</evidence>
<reference evidence="3" key="2">
    <citation type="journal article" date="2007" name="Science">
        <title>Draft genome sequence of the sexually transmitted pathogen Trichomonas vaginalis.</title>
        <authorList>
            <person name="Carlton J.M."/>
            <person name="Hirt R.P."/>
            <person name="Silva J.C."/>
            <person name="Delcher A.L."/>
            <person name="Schatz M."/>
            <person name="Zhao Q."/>
            <person name="Wortman J.R."/>
            <person name="Bidwell S.L."/>
            <person name="Alsmark U.C.M."/>
            <person name="Besteiro S."/>
            <person name="Sicheritz-Ponten T."/>
            <person name="Noel C.J."/>
            <person name="Dacks J.B."/>
            <person name="Foster P.G."/>
            <person name="Simillion C."/>
            <person name="Van de Peer Y."/>
            <person name="Miranda-Saavedra D."/>
            <person name="Barton G.J."/>
            <person name="Westrop G.D."/>
            <person name="Mueller S."/>
            <person name="Dessi D."/>
            <person name="Fiori P.L."/>
            <person name="Ren Q."/>
            <person name="Paulsen I."/>
            <person name="Zhang H."/>
            <person name="Bastida-Corcuera F.D."/>
            <person name="Simoes-Barbosa A."/>
            <person name="Brown M.T."/>
            <person name="Hayes R.D."/>
            <person name="Mukherjee M."/>
            <person name="Okumura C.Y."/>
            <person name="Schneider R."/>
            <person name="Smith A.J."/>
            <person name="Vanacova S."/>
            <person name="Villalvazo M."/>
            <person name="Haas B.J."/>
            <person name="Pertea M."/>
            <person name="Feldblyum T.V."/>
            <person name="Utterback T.R."/>
            <person name="Shu C.L."/>
            <person name="Osoegawa K."/>
            <person name="de Jong P.J."/>
            <person name="Hrdy I."/>
            <person name="Horvathova L."/>
            <person name="Zubacova Z."/>
            <person name="Dolezal P."/>
            <person name="Malik S.B."/>
            <person name="Logsdon J.M. Jr."/>
            <person name="Henze K."/>
            <person name="Gupta A."/>
            <person name="Wang C.C."/>
            <person name="Dunne R.L."/>
            <person name="Upcroft J.A."/>
            <person name="Upcroft P."/>
            <person name="White O."/>
            <person name="Salzberg S.L."/>
            <person name="Tang P."/>
            <person name="Chiu C.-H."/>
            <person name="Lee Y.-S."/>
            <person name="Embley T.M."/>
            <person name="Coombs G.H."/>
            <person name="Mottram J.C."/>
            <person name="Tachezy J."/>
            <person name="Fraser-Liggett C.M."/>
            <person name="Johnson P.J."/>
        </authorList>
    </citation>
    <scope>NUCLEOTIDE SEQUENCE [LARGE SCALE GENOMIC DNA]</scope>
    <source>
        <strain evidence="3">G3</strain>
    </source>
</reference>
<dbReference type="OrthoDB" id="10614441at2759"/>
<dbReference type="InterPro" id="IPR011333">
    <property type="entry name" value="SKP1/BTB/POZ_sf"/>
</dbReference>
<proteinExistence type="predicted"/>
<keyword evidence="1" id="KW-0175">Coiled coil</keyword>
<dbReference type="SMR" id="A2EY55"/>
<dbReference type="Gene3D" id="3.30.710.10">
    <property type="entry name" value="Potassium Channel Kv1.1, Chain A"/>
    <property type="match status" value="1"/>
</dbReference>
<name>A2EY55_TRIV3</name>
<dbReference type="SUPFAM" id="SSF54695">
    <property type="entry name" value="POZ domain"/>
    <property type="match status" value="1"/>
</dbReference>
<dbReference type="KEGG" id="tva:4760240"/>
<reference evidence="3" key="1">
    <citation type="submission" date="2006-10" db="EMBL/GenBank/DDBJ databases">
        <authorList>
            <person name="Amadeo P."/>
            <person name="Zhao Q."/>
            <person name="Wortman J."/>
            <person name="Fraser-Liggett C."/>
            <person name="Carlton J."/>
        </authorList>
    </citation>
    <scope>NUCLEOTIDE SEQUENCE</scope>
    <source>
        <strain evidence="3">G3</strain>
    </source>
</reference>
<keyword evidence="4" id="KW-1185">Reference proteome</keyword>
<dbReference type="VEuPathDB" id="TrichDB:TVAGG3_0413550"/>
<dbReference type="RefSeq" id="XP_001330654.1">
    <property type="nucleotide sequence ID" value="XM_001330618.1"/>
</dbReference>
<feature type="coiled-coil region" evidence="1">
    <location>
        <begin position="235"/>
        <end position="269"/>
    </location>
</feature>
<dbReference type="VEuPathDB" id="TrichDB:TVAG_206770"/>
<dbReference type="Proteomes" id="UP000001542">
    <property type="component" value="Unassembled WGS sequence"/>
</dbReference>